<comment type="caution">
    <text evidence="2">The sequence shown here is derived from an EMBL/GenBank/DDBJ whole genome shotgun (WGS) entry which is preliminary data.</text>
</comment>
<evidence type="ECO:0000256" key="1">
    <source>
        <dbReference type="SAM" id="Phobius"/>
    </source>
</evidence>
<dbReference type="Proteomes" id="UP000294616">
    <property type="component" value="Unassembled WGS sequence"/>
</dbReference>
<dbReference type="EMBL" id="SMGO01000002">
    <property type="protein sequence ID" value="TCK83481.1"/>
    <property type="molecule type" value="Genomic_DNA"/>
</dbReference>
<keyword evidence="3" id="KW-1185">Reference proteome</keyword>
<feature type="transmembrane region" description="Helical" evidence="1">
    <location>
        <begin position="21"/>
        <end position="40"/>
    </location>
</feature>
<proteinExistence type="predicted"/>
<keyword evidence="1" id="KW-1133">Transmembrane helix</keyword>
<protein>
    <submittedName>
        <fullName evidence="2">Uncharacterized protein</fullName>
    </submittedName>
</protein>
<organism evidence="2 3">
    <name type="scientific">Albibacterium bauzanense</name>
    <dbReference type="NCBI Taxonomy" id="653929"/>
    <lineage>
        <taxon>Bacteria</taxon>
        <taxon>Pseudomonadati</taxon>
        <taxon>Bacteroidota</taxon>
        <taxon>Sphingobacteriia</taxon>
        <taxon>Sphingobacteriales</taxon>
        <taxon>Sphingobacteriaceae</taxon>
        <taxon>Albibacterium</taxon>
    </lineage>
</organism>
<accession>A0A4V2PXU9</accession>
<evidence type="ECO:0000313" key="3">
    <source>
        <dbReference type="Proteomes" id="UP000294616"/>
    </source>
</evidence>
<evidence type="ECO:0000313" key="2">
    <source>
        <dbReference type="EMBL" id="TCK83481.1"/>
    </source>
</evidence>
<sequence>MSNFGKRNYRFKGGNQVSESKSMTIAIIIGVAIIALLIYFTN</sequence>
<keyword evidence="1" id="KW-0812">Transmembrane</keyword>
<dbReference type="RefSeq" id="WP_262708403.1">
    <property type="nucleotide sequence ID" value="NZ_SMGO01000002.1"/>
</dbReference>
<reference evidence="2 3" key="1">
    <citation type="submission" date="2019-03" db="EMBL/GenBank/DDBJ databases">
        <title>Genomic Encyclopedia of Archaeal and Bacterial Type Strains, Phase II (KMG-II): from individual species to whole genera.</title>
        <authorList>
            <person name="Goeker M."/>
        </authorList>
    </citation>
    <scope>NUCLEOTIDE SEQUENCE [LARGE SCALE GENOMIC DNA]</scope>
    <source>
        <strain evidence="2 3">DSM 22554</strain>
    </source>
</reference>
<keyword evidence="1" id="KW-0472">Membrane</keyword>
<gene>
    <name evidence="2" type="ORF">C8N28_2082</name>
</gene>
<dbReference type="AlphaFoldDB" id="A0A4V2PXU9"/>
<name>A0A4V2PXU9_9SPHI</name>